<reference evidence="2 3" key="1">
    <citation type="journal article" date="2019" name="Int. J. Syst. Evol. Microbiol.">
        <title>The Global Catalogue of Microorganisms (GCM) 10K type strain sequencing project: providing services to taxonomists for standard genome sequencing and annotation.</title>
        <authorList>
            <consortium name="The Broad Institute Genomics Platform"/>
            <consortium name="The Broad Institute Genome Sequencing Center for Infectious Disease"/>
            <person name="Wu L."/>
            <person name="Ma J."/>
        </authorList>
    </citation>
    <scope>NUCLEOTIDE SEQUENCE [LARGE SCALE GENOMIC DNA]</scope>
    <source>
        <strain evidence="2 3">JCM 10696</strain>
    </source>
</reference>
<feature type="chain" id="PRO_5047042296" description="Alpha/beta hydrolase family protein" evidence="1">
    <location>
        <begin position="30"/>
        <end position="328"/>
    </location>
</feature>
<dbReference type="SUPFAM" id="SSF53474">
    <property type="entry name" value="alpha/beta-Hydrolases"/>
    <property type="match status" value="1"/>
</dbReference>
<sequence>MKVTFGMRPRKIAFAVTTAVGALVASVFAAAPAASAAAACGGYSSSSTTCVTDTATIGGTSYDLKWYLPNGTASALMLVQHGFSRDCDTLTNTSKAIAEKGVMVFCVEADMTAGNAALGNALGNTLSARTLTPPSGKALPAKYIVGGHSAGGHFASVVGARLAANGYANLKGAILFDGVASSDFTANLQAISANGTRPVLQIAARPSVINLFNNSFGALADLGANFVGVQLVWTKYSGGFAPTGGSCHIDAEGENTDALGVLGAACSPNSTQTARLRDYSSTWARDMATGSYTASHYCGNSDDLSTCGSRLMEVLGGSLPLAAVIPNS</sequence>
<evidence type="ECO:0000313" key="2">
    <source>
        <dbReference type="EMBL" id="GAA0938939.1"/>
    </source>
</evidence>
<organism evidence="2 3">
    <name type="scientific">Actinocorallia libanotica</name>
    <dbReference type="NCBI Taxonomy" id="46162"/>
    <lineage>
        <taxon>Bacteria</taxon>
        <taxon>Bacillati</taxon>
        <taxon>Actinomycetota</taxon>
        <taxon>Actinomycetes</taxon>
        <taxon>Streptosporangiales</taxon>
        <taxon>Thermomonosporaceae</taxon>
        <taxon>Actinocorallia</taxon>
    </lineage>
</organism>
<keyword evidence="1" id="KW-0732">Signal</keyword>
<proteinExistence type="predicted"/>
<dbReference type="InterPro" id="IPR029058">
    <property type="entry name" value="AB_hydrolase_fold"/>
</dbReference>
<dbReference type="EMBL" id="BAAAHH010000002">
    <property type="protein sequence ID" value="GAA0938939.1"/>
    <property type="molecule type" value="Genomic_DNA"/>
</dbReference>
<comment type="caution">
    <text evidence="2">The sequence shown here is derived from an EMBL/GenBank/DDBJ whole genome shotgun (WGS) entry which is preliminary data.</text>
</comment>
<evidence type="ECO:0000313" key="3">
    <source>
        <dbReference type="Proteomes" id="UP001500665"/>
    </source>
</evidence>
<evidence type="ECO:0000256" key="1">
    <source>
        <dbReference type="SAM" id="SignalP"/>
    </source>
</evidence>
<dbReference type="Gene3D" id="3.40.50.1820">
    <property type="entry name" value="alpha/beta hydrolase"/>
    <property type="match status" value="1"/>
</dbReference>
<feature type="signal peptide" evidence="1">
    <location>
        <begin position="1"/>
        <end position="29"/>
    </location>
</feature>
<protein>
    <recommendedName>
        <fullName evidence="4">Alpha/beta hydrolase family protein</fullName>
    </recommendedName>
</protein>
<keyword evidence="3" id="KW-1185">Reference proteome</keyword>
<name>A0ABN1Q8P9_9ACTN</name>
<accession>A0ABN1Q8P9</accession>
<evidence type="ECO:0008006" key="4">
    <source>
        <dbReference type="Google" id="ProtNLM"/>
    </source>
</evidence>
<dbReference type="RefSeq" id="WP_344236622.1">
    <property type="nucleotide sequence ID" value="NZ_BAAAHH010000002.1"/>
</dbReference>
<dbReference type="Proteomes" id="UP001500665">
    <property type="component" value="Unassembled WGS sequence"/>
</dbReference>
<gene>
    <name evidence="2" type="ORF">GCM10009550_07090</name>
</gene>